<evidence type="ECO:0000256" key="1">
    <source>
        <dbReference type="ARBA" id="ARBA00022658"/>
    </source>
</evidence>
<accession>A0AAD7DSS0</accession>
<evidence type="ECO:0000313" key="4">
    <source>
        <dbReference type="EMBL" id="KAJ7698898.1"/>
    </source>
</evidence>
<feature type="domain" description="CNH" evidence="3">
    <location>
        <begin position="1"/>
        <end position="211"/>
    </location>
</feature>
<dbReference type="EMBL" id="JARKIE010000024">
    <property type="protein sequence ID" value="KAJ7698898.1"/>
    <property type="molecule type" value="Genomic_DNA"/>
</dbReference>
<keyword evidence="1" id="KW-0344">Guanine-nucleotide releasing factor</keyword>
<dbReference type="InterPro" id="IPR052233">
    <property type="entry name" value="Rho-type_GEFs"/>
</dbReference>
<dbReference type="PROSITE" id="PS50219">
    <property type="entry name" value="CNH"/>
    <property type="match status" value="1"/>
</dbReference>
<proteinExistence type="predicted"/>
<reference evidence="4" key="1">
    <citation type="submission" date="2023-03" db="EMBL/GenBank/DDBJ databases">
        <title>Massive genome expansion in bonnet fungi (Mycena s.s.) driven by repeated elements and novel gene families across ecological guilds.</title>
        <authorList>
            <consortium name="Lawrence Berkeley National Laboratory"/>
            <person name="Harder C.B."/>
            <person name="Miyauchi S."/>
            <person name="Viragh M."/>
            <person name="Kuo A."/>
            <person name="Thoen E."/>
            <person name="Andreopoulos B."/>
            <person name="Lu D."/>
            <person name="Skrede I."/>
            <person name="Drula E."/>
            <person name="Henrissat B."/>
            <person name="Morin E."/>
            <person name="Kohler A."/>
            <person name="Barry K."/>
            <person name="LaButti K."/>
            <person name="Morin E."/>
            <person name="Salamov A."/>
            <person name="Lipzen A."/>
            <person name="Mereny Z."/>
            <person name="Hegedus B."/>
            <person name="Baldrian P."/>
            <person name="Stursova M."/>
            <person name="Weitz H."/>
            <person name="Taylor A."/>
            <person name="Grigoriev I.V."/>
            <person name="Nagy L.G."/>
            <person name="Martin F."/>
            <person name="Kauserud H."/>
        </authorList>
    </citation>
    <scope>NUCLEOTIDE SEQUENCE</scope>
    <source>
        <strain evidence="4">CBHHK067</strain>
    </source>
</reference>
<organism evidence="4 5">
    <name type="scientific">Mycena rosella</name>
    <name type="common">Pink bonnet</name>
    <name type="synonym">Agaricus rosellus</name>
    <dbReference type="NCBI Taxonomy" id="1033263"/>
    <lineage>
        <taxon>Eukaryota</taxon>
        <taxon>Fungi</taxon>
        <taxon>Dikarya</taxon>
        <taxon>Basidiomycota</taxon>
        <taxon>Agaricomycotina</taxon>
        <taxon>Agaricomycetes</taxon>
        <taxon>Agaricomycetidae</taxon>
        <taxon>Agaricales</taxon>
        <taxon>Marasmiineae</taxon>
        <taxon>Mycenaceae</taxon>
        <taxon>Mycena</taxon>
    </lineage>
</organism>
<gene>
    <name evidence="4" type="ORF">B0H17DRAFT_1049666</name>
</gene>
<evidence type="ECO:0000256" key="2">
    <source>
        <dbReference type="SAM" id="MobiDB-lite"/>
    </source>
</evidence>
<dbReference type="Pfam" id="PF00780">
    <property type="entry name" value="CNH"/>
    <property type="match status" value="1"/>
</dbReference>
<dbReference type="AlphaFoldDB" id="A0AAD7DSS0"/>
<feature type="compositionally biased region" description="Low complexity" evidence="2">
    <location>
        <begin position="42"/>
        <end position="72"/>
    </location>
</feature>
<evidence type="ECO:0000259" key="3">
    <source>
        <dbReference type="PROSITE" id="PS50219"/>
    </source>
</evidence>
<dbReference type="Proteomes" id="UP001221757">
    <property type="component" value="Unassembled WGS sequence"/>
</dbReference>
<dbReference type="PANTHER" id="PTHR46572:SF2">
    <property type="entry name" value="RHO1 GDP-GTP EXCHANGE PROTEIN 1-RELATED"/>
    <property type="match status" value="1"/>
</dbReference>
<comment type="caution">
    <text evidence="4">The sequence shown here is derived from an EMBL/GenBank/DDBJ whole genome shotgun (WGS) entry which is preliminary data.</text>
</comment>
<dbReference type="InterPro" id="IPR001180">
    <property type="entry name" value="CNH_dom"/>
</dbReference>
<evidence type="ECO:0000313" key="5">
    <source>
        <dbReference type="Proteomes" id="UP001221757"/>
    </source>
</evidence>
<feature type="region of interest" description="Disordered" evidence="2">
    <location>
        <begin position="34"/>
        <end position="72"/>
    </location>
</feature>
<dbReference type="GO" id="GO:0005085">
    <property type="term" value="F:guanyl-nucleotide exchange factor activity"/>
    <property type="evidence" value="ECO:0007669"/>
    <property type="project" value="UniProtKB-KW"/>
</dbReference>
<sequence length="233" mass="25172">MLPVEVLERIIDFLHADKAALISCSLARRWTPRSSTAGSLCSRPTRASSRRANTSAATSSSSRPSGRSPARPYALPRAAHSVHIWNKTIDAALRPGFQCVDPLSLVTFPVPVGPAPLDDPPRKPRAMFRVDERFLLCYDRCAFFMDKAGSSSERAFALRWADAAKQFALHYPYLLAFTGAGMHAWRVDLGARVQTVHGAGIRLLAAAPRIVVKLGDGRVVALGCADPEPGAAV</sequence>
<dbReference type="PANTHER" id="PTHR46572">
    <property type="entry name" value="RHO1 GDP-GTP EXCHANGE PROTEIN 1-RELATED"/>
    <property type="match status" value="1"/>
</dbReference>
<protein>
    <submittedName>
        <fullName evidence="4">CNH domain-containing protein</fullName>
    </submittedName>
</protein>
<keyword evidence="5" id="KW-1185">Reference proteome</keyword>
<name>A0AAD7DSS0_MYCRO</name>